<dbReference type="Proteomes" id="UP000605990">
    <property type="component" value="Unassembled WGS sequence"/>
</dbReference>
<evidence type="ECO:0000313" key="1">
    <source>
        <dbReference type="EMBL" id="MBC5836268.1"/>
    </source>
</evidence>
<comment type="caution">
    <text evidence="1">The sequence shown here is derived from an EMBL/GenBank/DDBJ whole genome shotgun (WGS) entry which is preliminary data.</text>
</comment>
<reference evidence="1 2" key="1">
    <citation type="submission" date="2020-08" db="EMBL/GenBank/DDBJ databases">
        <title>Description of novel Flavobacterium F-408 isolate.</title>
        <authorList>
            <person name="Saticioglu I.B."/>
            <person name="Duman M."/>
            <person name="Altun S."/>
        </authorList>
    </citation>
    <scope>NUCLEOTIDE SEQUENCE [LARGE SCALE GENOMIC DNA]</scope>
    <source>
        <strain evidence="1 2">F-408</strain>
    </source>
</reference>
<sequence length="193" mass="23091">MEISDKLYQLVAENEIDKAIEIAENHLKSLQKTDFHKIIGKNLFHLTNNLTNYISEFYDNYKNEFDFKAIYSEMNGFTINYDLWFIDLFGFDKCEGLEDLDWLGDFDYSTENSLKITGFEDLQNVYQDYMENEKYNDKELEKVCEVCELLIILRLQELFRESKKIAIKEKLDWSEIPIFVTAHDYEMIYDVNP</sequence>
<proteinExistence type="predicted"/>
<accession>A0ABR7J2V5</accession>
<keyword evidence="2" id="KW-1185">Reference proteome</keyword>
<protein>
    <submittedName>
        <fullName evidence="1">Uncharacterized protein</fullName>
    </submittedName>
</protein>
<dbReference type="EMBL" id="JACRUN010000021">
    <property type="protein sequence ID" value="MBC5836268.1"/>
    <property type="molecule type" value="Genomic_DNA"/>
</dbReference>
<organism evidence="1 2">
    <name type="scientific">Flavobacterium bernardetii</name>
    <dbReference type="NCBI Taxonomy" id="2813823"/>
    <lineage>
        <taxon>Bacteria</taxon>
        <taxon>Pseudomonadati</taxon>
        <taxon>Bacteroidota</taxon>
        <taxon>Flavobacteriia</taxon>
        <taxon>Flavobacteriales</taxon>
        <taxon>Flavobacteriaceae</taxon>
        <taxon>Flavobacterium</taxon>
    </lineage>
</organism>
<gene>
    <name evidence="1" type="ORF">H8R27_15360</name>
</gene>
<dbReference type="RefSeq" id="WP_166131840.1">
    <property type="nucleotide sequence ID" value="NZ_JAANOQ010000026.1"/>
</dbReference>
<name>A0ABR7J2V5_9FLAO</name>
<evidence type="ECO:0000313" key="2">
    <source>
        <dbReference type="Proteomes" id="UP000605990"/>
    </source>
</evidence>